<comment type="caution">
    <text evidence="1">The sequence shown here is derived from an EMBL/GenBank/DDBJ whole genome shotgun (WGS) entry which is preliminary data.</text>
</comment>
<evidence type="ECO:0000313" key="1">
    <source>
        <dbReference type="EMBL" id="RCX21486.1"/>
    </source>
</evidence>
<keyword evidence="2" id="KW-1185">Reference proteome</keyword>
<dbReference type="EMBL" id="QPJW01000002">
    <property type="protein sequence ID" value="RCX21486.1"/>
    <property type="molecule type" value="Genomic_DNA"/>
</dbReference>
<sequence length="40" mass="4725">MHGFSVEYGNWKKGDNHVIHGHIHWSVVSHMSKIFHNNAW</sequence>
<accession>A0A369BLL5</accession>
<name>A0A369BLL5_9BACL</name>
<evidence type="ECO:0000313" key="2">
    <source>
        <dbReference type="Proteomes" id="UP000253090"/>
    </source>
</evidence>
<dbReference type="AlphaFoldDB" id="A0A369BLL5"/>
<gene>
    <name evidence="1" type="ORF">DFP94_102239</name>
</gene>
<proteinExistence type="predicted"/>
<organism evidence="1 2">
    <name type="scientific">Fontibacillus phaseoli</name>
    <dbReference type="NCBI Taxonomy" id="1416533"/>
    <lineage>
        <taxon>Bacteria</taxon>
        <taxon>Bacillati</taxon>
        <taxon>Bacillota</taxon>
        <taxon>Bacilli</taxon>
        <taxon>Bacillales</taxon>
        <taxon>Paenibacillaceae</taxon>
        <taxon>Fontibacillus</taxon>
    </lineage>
</organism>
<protein>
    <submittedName>
        <fullName evidence="1">Uncharacterized protein</fullName>
    </submittedName>
</protein>
<dbReference type="Proteomes" id="UP000253090">
    <property type="component" value="Unassembled WGS sequence"/>
</dbReference>
<reference evidence="1 2" key="1">
    <citation type="submission" date="2018-07" db="EMBL/GenBank/DDBJ databases">
        <title>Genomic Encyclopedia of Type Strains, Phase III (KMG-III): the genomes of soil and plant-associated and newly described type strains.</title>
        <authorList>
            <person name="Whitman W."/>
        </authorList>
    </citation>
    <scope>NUCLEOTIDE SEQUENCE [LARGE SCALE GENOMIC DNA]</scope>
    <source>
        <strain evidence="1 2">CECT 8333</strain>
    </source>
</reference>